<feature type="compositionally biased region" description="Basic and acidic residues" evidence="1">
    <location>
        <begin position="168"/>
        <end position="181"/>
    </location>
</feature>
<feature type="region of interest" description="Disordered" evidence="1">
    <location>
        <begin position="18"/>
        <end position="217"/>
    </location>
</feature>
<dbReference type="RefSeq" id="WP_397024139.1">
    <property type="nucleotide sequence ID" value="NZ_JBITMB010000007.1"/>
</dbReference>
<dbReference type="EMBL" id="JBITMB010000007">
    <property type="protein sequence ID" value="MFI7443938.1"/>
    <property type="molecule type" value="Genomic_DNA"/>
</dbReference>
<protein>
    <submittedName>
        <fullName evidence="2">Uncharacterized protein</fullName>
    </submittedName>
</protein>
<comment type="caution">
    <text evidence="2">The sequence shown here is derived from an EMBL/GenBank/DDBJ whole genome shotgun (WGS) entry which is preliminary data.</text>
</comment>
<reference evidence="2 3" key="1">
    <citation type="submission" date="2024-10" db="EMBL/GenBank/DDBJ databases">
        <title>The Natural Products Discovery Center: Release of the First 8490 Sequenced Strains for Exploring Actinobacteria Biosynthetic Diversity.</title>
        <authorList>
            <person name="Kalkreuter E."/>
            <person name="Kautsar S.A."/>
            <person name="Yang D."/>
            <person name="Bader C.D."/>
            <person name="Teijaro C.N."/>
            <person name="Fluegel L."/>
            <person name="Davis C.M."/>
            <person name="Simpson J.R."/>
            <person name="Lauterbach L."/>
            <person name="Steele A.D."/>
            <person name="Gui C."/>
            <person name="Meng S."/>
            <person name="Li G."/>
            <person name="Viehrig K."/>
            <person name="Ye F."/>
            <person name="Su P."/>
            <person name="Kiefer A.F."/>
            <person name="Nichols A."/>
            <person name="Cepeda A.J."/>
            <person name="Yan W."/>
            <person name="Fan B."/>
            <person name="Jiang Y."/>
            <person name="Adhikari A."/>
            <person name="Zheng C.-J."/>
            <person name="Schuster L."/>
            <person name="Cowan T.M."/>
            <person name="Smanski M.J."/>
            <person name="Chevrette M.G."/>
            <person name="De Carvalho L.P.S."/>
            <person name="Shen B."/>
        </authorList>
    </citation>
    <scope>NUCLEOTIDE SEQUENCE [LARGE SCALE GENOMIC DNA]</scope>
    <source>
        <strain evidence="2 3">NPDC049503</strain>
    </source>
</reference>
<accession>A0ABW8AC06</accession>
<evidence type="ECO:0000313" key="3">
    <source>
        <dbReference type="Proteomes" id="UP001612928"/>
    </source>
</evidence>
<feature type="compositionally biased region" description="Low complexity" evidence="1">
    <location>
        <begin position="42"/>
        <end position="55"/>
    </location>
</feature>
<name>A0ABW8AC06_9ACTN</name>
<proteinExistence type="predicted"/>
<gene>
    <name evidence="2" type="ORF">ACIBP5_28545</name>
</gene>
<evidence type="ECO:0000313" key="2">
    <source>
        <dbReference type="EMBL" id="MFI7443938.1"/>
    </source>
</evidence>
<organism evidence="2 3">
    <name type="scientific">Nonomuraea indica</name>
    <dbReference type="NCBI Taxonomy" id="1581193"/>
    <lineage>
        <taxon>Bacteria</taxon>
        <taxon>Bacillati</taxon>
        <taxon>Actinomycetota</taxon>
        <taxon>Actinomycetes</taxon>
        <taxon>Streptosporangiales</taxon>
        <taxon>Streptosporangiaceae</taxon>
        <taxon>Nonomuraea</taxon>
    </lineage>
</organism>
<evidence type="ECO:0000256" key="1">
    <source>
        <dbReference type="SAM" id="MobiDB-lite"/>
    </source>
</evidence>
<sequence length="235" mass="23520">MTGVLVIAGAGVLLAFTGTSRPEREQAPASGQVTRFPGGPGVPAAPGGSAAPAGEPSGGLSAGVSGEPFDGQAGRHSGWRRRVTPPRTAGGADTGRRAGGLVKGRESPPDATGLPALRLEDVRPQLTVPRPTDSGSRPTDTGRGHPDAARGPAGTGPGPGSTATGTAERARRGDPARRSGSERSTGSRPSLTPPPGNVVSDGHADAPGPPAHVGANPCATFHDLRRRYCEQLLGR</sequence>
<dbReference type="Proteomes" id="UP001612928">
    <property type="component" value="Unassembled WGS sequence"/>
</dbReference>
<keyword evidence="3" id="KW-1185">Reference proteome</keyword>